<dbReference type="RefSeq" id="WP_386754821.1">
    <property type="nucleotide sequence ID" value="NZ_JBHSNM010000002.1"/>
</dbReference>
<feature type="chain" id="PRO_5046164132" evidence="1">
    <location>
        <begin position="24"/>
        <end position="237"/>
    </location>
</feature>
<accession>A0ABW0SPC0</accession>
<reference evidence="4" key="1">
    <citation type="journal article" date="2019" name="Int. J. Syst. Evol. Microbiol.">
        <title>The Global Catalogue of Microorganisms (GCM) 10K type strain sequencing project: providing services to taxonomists for standard genome sequencing and annotation.</title>
        <authorList>
            <consortium name="The Broad Institute Genomics Platform"/>
            <consortium name="The Broad Institute Genome Sequencing Center for Infectious Disease"/>
            <person name="Wu L."/>
            <person name="Ma J."/>
        </authorList>
    </citation>
    <scope>NUCLEOTIDE SEQUENCE [LARGE SCALE GENOMIC DNA]</scope>
    <source>
        <strain evidence="4">KACC 11407</strain>
    </source>
</reference>
<dbReference type="PANTHER" id="PTHR30251">
    <property type="entry name" value="PILUS ASSEMBLY CHAPERONE"/>
    <property type="match status" value="1"/>
</dbReference>
<dbReference type="Gene3D" id="2.60.40.10">
    <property type="entry name" value="Immunoglobulins"/>
    <property type="match status" value="1"/>
</dbReference>
<evidence type="ECO:0000313" key="3">
    <source>
        <dbReference type="EMBL" id="MFC5570447.1"/>
    </source>
</evidence>
<dbReference type="InterPro" id="IPR013783">
    <property type="entry name" value="Ig-like_fold"/>
</dbReference>
<feature type="signal peptide" evidence="1">
    <location>
        <begin position="1"/>
        <end position="23"/>
    </location>
</feature>
<evidence type="ECO:0000256" key="1">
    <source>
        <dbReference type="SAM" id="SignalP"/>
    </source>
</evidence>
<protein>
    <submittedName>
        <fullName evidence="3">Molecular chaperone</fullName>
    </submittedName>
</protein>
<dbReference type="Proteomes" id="UP001596036">
    <property type="component" value="Unassembled WGS sequence"/>
</dbReference>
<comment type="caution">
    <text evidence="3">The sequence shown here is derived from an EMBL/GenBank/DDBJ whole genome shotgun (WGS) entry which is preliminary data.</text>
</comment>
<dbReference type="EMBL" id="JBHSNM010000002">
    <property type="protein sequence ID" value="MFC5570447.1"/>
    <property type="molecule type" value="Genomic_DNA"/>
</dbReference>
<keyword evidence="1" id="KW-0732">Signal</keyword>
<organism evidence="3 4">
    <name type="scientific">Lysobacter yangpyeongensis</name>
    <dbReference type="NCBI Taxonomy" id="346182"/>
    <lineage>
        <taxon>Bacteria</taxon>
        <taxon>Pseudomonadati</taxon>
        <taxon>Pseudomonadota</taxon>
        <taxon>Gammaproteobacteria</taxon>
        <taxon>Lysobacterales</taxon>
        <taxon>Lysobacteraceae</taxon>
        <taxon>Lysobacter</taxon>
    </lineage>
</organism>
<feature type="domain" description="Pili assembly chaperone N-terminal" evidence="2">
    <location>
        <begin position="27"/>
        <end position="143"/>
    </location>
</feature>
<dbReference type="SUPFAM" id="SSF49354">
    <property type="entry name" value="PapD-like"/>
    <property type="match status" value="1"/>
</dbReference>
<sequence length="237" mass="24632">MKRAVPAALLGAALASFVPASWAQGQLQVAPTLVELAPGATAGRMTVTNTGDAPIAAQVRVFAWSQAEGEDRMAATNDVAISPAIMQIAPGASQVVRLVREGPAPQSRDGSYRLVVDELPTPGETAQTGIQLRLRFVVPVYLRAAKAAPPVLQCQVHAAFLACSNGGGQAAQLGASRLIDGHGHAMPLTPGLFGYVLPASERHWTLDTAALARLDGELQLETRLNGQPLSIAVGRAP</sequence>
<keyword evidence="4" id="KW-1185">Reference proteome</keyword>
<dbReference type="InterPro" id="IPR050643">
    <property type="entry name" value="Periplasmic_pilus_chap"/>
</dbReference>
<evidence type="ECO:0000259" key="2">
    <source>
        <dbReference type="Pfam" id="PF00345"/>
    </source>
</evidence>
<dbReference type="Pfam" id="PF00345">
    <property type="entry name" value="PapD_N"/>
    <property type="match status" value="1"/>
</dbReference>
<gene>
    <name evidence="3" type="ORF">ACFPN1_10290</name>
</gene>
<proteinExistence type="predicted"/>
<dbReference type="PANTHER" id="PTHR30251:SF4">
    <property type="entry name" value="SLR1668 PROTEIN"/>
    <property type="match status" value="1"/>
</dbReference>
<dbReference type="InterPro" id="IPR016147">
    <property type="entry name" value="Pili_assmbl_chaperone_N"/>
</dbReference>
<name>A0ABW0SPC0_9GAMM</name>
<dbReference type="InterPro" id="IPR008962">
    <property type="entry name" value="PapD-like_sf"/>
</dbReference>
<evidence type="ECO:0000313" key="4">
    <source>
        <dbReference type="Proteomes" id="UP001596036"/>
    </source>
</evidence>